<proteinExistence type="predicted"/>
<accession>A0A915L739</accession>
<dbReference type="SUPFAM" id="SSF158702">
    <property type="entry name" value="Sec63 N-terminal domain-like"/>
    <property type="match status" value="1"/>
</dbReference>
<dbReference type="WBParaSite" id="nRc.2.0.1.t46849-RA">
    <property type="protein sequence ID" value="nRc.2.0.1.t46849-RA"/>
    <property type="gene ID" value="nRc.2.0.1.g46849"/>
</dbReference>
<dbReference type="Gene3D" id="1.10.150.20">
    <property type="entry name" value="5' to 3' exonuclease, C-terminal subdomain"/>
    <property type="match status" value="1"/>
</dbReference>
<protein>
    <submittedName>
        <fullName evidence="2">Uncharacterized protein</fullName>
    </submittedName>
</protein>
<keyword evidence="1" id="KW-1185">Reference proteome</keyword>
<reference evidence="2" key="1">
    <citation type="submission" date="2022-11" db="UniProtKB">
        <authorList>
            <consortium name="WormBaseParasite"/>
        </authorList>
    </citation>
    <scope>IDENTIFICATION</scope>
</reference>
<name>A0A915L739_ROMCU</name>
<evidence type="ECO:0000313" key="2">
    <source>
        <dbReference type="WBParaSite" id="nRc.2.0.1.t46849-RA"/>
    </source>
</evidence>
<dbReference type="AlphaFoldDB" id="A0A915L739"/>
<organism evidence="1 2">
    <name type="scientific">Romanomermis culicivorax</name>
    <name type="common">Nematode worm</name>
    <dbReference type="NCBI Taxonomy" id="13658"/>
    <lineage>
        <taxon>Eukaryota</taxon>
        <taxon>Metazoa</taxon>
        <taxon>Ecdysozoa</taxon>
        <taxon>Nematoda</taxon>
        <taxon>Enoplea</taxon>
        <taxon>Dorylaimia</taxon>
        <taxon>Mermithida</taxon>
        <taxon>Mermithoidea</taxon>
        <taxon>Mermithidae</taxon>
        <taxon>Romanomermis</taxon>
    </lineage>
</organism>
<evidence type="ECO:0000313" key="1">
    <source>
        <dbReference type="Proteomes" id="UP000887565"/>
    </source>
</evidence>
<sequence>MEIQGVKQGRARQLFNAGFRSVKDIASADVDTLIHQIEHFSRRQAHEIISGAKMLLHEEYEHIMQQAEEIFSANADANASVDDIITSLRPSS</sequence>
<dbReference type="Proteomes" id="UP000887565">
    <property type="component" value="Unplaced"/>
</dbReference>
<dbReference type="Pfam" id="PF14520">
    <property type="entry name" value="HHH_5"/>
    <property type="match status" value="1"/>
</dbReference>